<evidence type="ECO:0000259" key="8">
    <source>
        <dbReference type="PROSITE" id="PS50110"/>
    </source>
</evidence>
<evidence type="ECO:0000256" key="4">
    <source>
        <dbReference type="ARBA" id="ARBA00023125"/>
    </source>
</evidence>
<dbReference type="SUPFAM" id="SSF52172">
    <property type="entry name" value="CheY-like"/>
    <property type="match status" value="1"/>
</dbReference>
<keyword evidence="7" id="KW-0802">TPR repeat</keyword>
<keyword evidence="3" id="KW-0805">Transcription regulation</keyword>
<evidence type="ECO:0000256" key="7">
    <source>
        <dbReference type="PROSITE-ProRule" id="PRU00339"/>
    </source>
</evidence>
<comment type="caution">
    <text evidence="9">The sequence shown here is derived from an EMBL/GenBank/DDBJ whole genome shotgun (WGS) entry which is preliminary data.</text>
</comment>
<dbReference type="InterPro" id="IPR001789">
    <property type="entry name" value="Sig_transdc_resp-reg_receiver"/>
</dbReference>
<dbReference type="CDD" id="cd17589">
    <property type="entry name" value="REC_TPR"/>
    <property type="match status" value="1"/>
</dbReference>
<feature type="domain" description="Response regulatory" evidence="8">
    <location>
        <begin position="7"/>
        <end position="126"/>
    </location>
</feature>
<protein>
    <submittedName>
        <fullName evidence="9">CheY-like chemotaxis protein</fullName>
    </submittedName>
</protein>
<sequence>MVSEKTSALIIDDALTVRQSLRAILSQLGITRAETASTIGEARRRINSTQFDVILCDYHFGDGTSGQEFLEELRRDGKLSLSTVFFMITAESTYERVVAVAEVAPDDYLLKPFTSAQLHDRLVRAENKKQVLLTIYNKIERGDLPGAINAAKELLDVTKTYRTDVIRLLAHLLMETGRVNEAGELYSSLLSTRTVPWAKLGLARVFGAKGQGEQAEALMKSIIADNHMYVDAYDQLATHFITQGREDEAMAVMEKALAVTPHNLARLQQAGQIAYRLGEHGKARGFLERAVAHGGNSNLLDPRAVMYLAISCYAEGKQREAEKMVHLLTGLAEREPSYERRMLLVLSNAARAWAIGKPDQAVFVLKEIGNHILTPELTFELAVDFLSVCARMASGETAVLDWANFIVKRFAVARAASEKMEIAVKQSKELTGVVQFISQEINQLASQGAMLVVQHKLSEAADHLYTHAIETWNARLLLAAANACLRCAKADLEDSYRLGHAEKCVEILVAQRYEPETVDQLITELRAVRDQIQRKDQNTPPTA</sequence>
<dbReference type="PROSITE" id="PS50110">
    <property type="entry name" value="RESPONSE_REGULATORY"/>
    <property type="match status" value="1"/>
</dbReference>
<dbReference type="PANTHER" id="PTHR48111:SF1">
    <property type="entry name" value="TWO-COMPONENT RESPONSE REGULATOR ORR33"/>
    <property type="match status" value="1"/>
</dbReference>
<feature type="repeat" description="TPR" evidence="7">
    <location>
        <begin position="230"/>
        <end position="263"/>
    </location>
</feature>
<dbReference type="EMBL" id="JACHHY010000009">
    <property type="protein sequence ID" value="MBB5018535.1"/>
    <property type="molecule type" value="Genomic_DNA"/>
</dbReference>
<dbReference type="Proteomes" id="UP000575898">
    <property type="component" value="Unassembled WGS sequence"/>
</dbReference>
<dbReference type="PROSITE" id="PS50005">
    <property type="entry name" value="TPR"/>
    <property type="match status" value="1"/>
</dbReference>
<keyword evidence="10" id="KW-1185">Reference proteome</keyword>
<keyword evidence="1 6" id="KW-0597">Phosphoprotein</keyword>
<dbReference type="GO" id="GO:0032993">
    <property type="term" value="C:protein-DNA complex"/>
    <property type="evidence" value="ECO:0007669"/>
    <property type="project" value="TreeGrafter"/>
</dbReference>
<name>A0A840MM28_9PROT</name>
<evidence type="ECO:0000256" key="6">
    <source>
        <dbReference type="PROSITE-ProRule" id="PRU00169"/>
    </source>
</evidence>
<keyword evidence="5" id="KW-0804">Transcription</keyword>
<reference evidence="9 10" key="1">
    <citation type="submission" date="2020-08" db="EMBL/GenBank/DDBJ databases">
        <title>Genomic Encyclopedia of Type Strains, Phase IV (KMG-IV): sequencing the most valuable type-strain genomes for metagenomic binning, comparative biology and taxonomic classification.</title>
        <authorList>
            <person name="Goeker M."/>
        </authorList>
    </citation>
    <scope>NUCLEOTIDE SEQUENCE [LARGE SCALE GENOMIC DNA]</scope>
    <source>
        <strain evidence="9 10">DSM 27165</strain>
    </source>
</reference>
<dbReference type="GO" id="GO:0000976">
    <property type="term" value="F:transcription cis-regulatory region binding"/>
    <property type="evidence" value="ECO:0007669"/>
    <property type="project" value="TreeGrafter"/>
</dbReference>
<dbReference type="Gene3D" id="3.40.50.2300">
    <property type="match status" value="1"/>
</dbReference>
<dbReference type="PANTHER" id="PTHR48111">
    <property type="entry name" value="REGULATOR OF RPOS"/>
    <property type="match status" value="1"/>
</dbReference>
<feature type="modified residue" description="4-aspartylphosphate" evidence="6">
    <location>
        <position position="57"/>
    </location>
</feature>
<organism evidence="9 10">
    <name type="scientific">Chitinivorax tropicus</name>
    <dbReference type="NCBI Taxonomy" id="714531"/>
    <lineage>
        <taxon>Bacteria</taxon>
        <taxon>Pseudomonadati</taxon>
        <taxon>Pseudomonadota</taxon>
        <taxon>Betaproteobacteria</taxon>
        <taxon>Chitinivorax</taxon>
    </lineage>
</organism>
<evidence type="ECO:0000313" key="10">
    <source>
        <dbReference type="Proteomes" id="UP000575898"/>
    </source>
</evidence>
<dbReference type="SMART" id="SM00448">
    <property type="entry name" value="REC"/>
    <property type="match status" value="1"/>
</dbReference>
<dbReference type="InterPro" id="IPR011990">
    <property type="entry name" value="TPR-like_helical_dom_sf"/>
</dbReference>
<dbReference type="InterPro" id="IPR019734">
    <property type="entry name" value="TPR_rpt"/>
</dbReference>
<dbReference type="InterPro" id="IPR011006">
    <property type="entry name" value="CheY-like_superfamily"/>
</dbReference>
<dbReference type="InterPro" id="IPR039420">
    <property type="entry name" value="WalR-like"/>
</dbReference>
<dbReference type="SUPFAM" id="SSF48452">
    <property type="entry name" value="TPR-like"/>
    <property type="match status" value="1"/>
</dbReference>
<proteinExistence type="predicted"/>
<accession>A0A840MM28</accession>
<keyword evidence="4" id="KW-0238">DNA-binding</keyword>
<dbReference type="GO" id="GO:0005829">
    <property type="term" value="C:cytosol"/>
    <property type="evidence" value="ECO:0007669"/>
    <property type="project" value="TreeGrafter"/>
</dbReference>
<evidence type="ECO:0000256" key="2">
    <source>
        <dbReference type="ARBA" id="ARBA00023012"/>
    </source>
</evidence>
<evidence type="ECO:0000256" key="1">
    <source>
        <dbReference type="ARBA" id="ARBA00022553"/>
    </source>
</evidence>
<dbReference type="Gene3D" id="1.25.40.10">
    <property type="entry name" value="Tetratricopeptide repeat domain"/>
    <property type="match status" value="1"/>
</dbReference>
<dbReference type="Pfam" id="PF13181">
    <property type="entry name" value="TPR_8"/>
    <property type="match status" value="1"/>
</dbReference>
<dbReference type="GO" id="GO:0006355">
    <property type="term" value="P:regulation of DNA-templated transcription"/>
    <property type="evidence" value="ECO:0007669"/>
    <property type="project" value="TreeGrafter"/>
</dbReference>
<evidence type="ECO:0000313" key="9">
    <source>
        <dbReference type="EMBL" id="MBB5018535.1"/>
    </source>
</evidence>
<gene>
    <name evidence="9" type="ORF">HNQ59_001824</name>
</gene>
<keyword evidence="2" id="KW-0902">Two-component regulatory system</keyword>
<dbReference type="RefSeq" id="WP_184037955.1">
    <property type="nucleotide sequence ID" value="NZ_JACHHY010000009.1"/>
</dbReference>
<dbReference type="GO" id="GO:0000156">
    <property type="term" value="F:phosphorelay response regulator activity"/>
    <property type="evidence" value="ECO:0007669"/>
    <property type="project" value="TreeGrafter"/>
</dbReference>
<dbReference type="Pfam" id="PF00072">
    <property type="entry name" value="Response_reg"/>
    <property type="match status" value="1"/>
</dbReference>
<evidence type="ECO:0000256" key="3">
    <source>
        <dbReference type="ARBA" id="ARBA00023015"/>
    </source>
</evidence>
<dbReference type="AlphaFoldDB" id="A0A840MM28"/>
<evidence type="ECO:0000256" key="5">
    <source>
        <dbReference type="ARBA" id="ARBA00023163"/>
    </source>
</evidence>